<proteinExistence type="predicted"/>
<sequence length="157" mass="17667">MLTSFLLLFQRYEGRKDRQTDARWYGVGSVIGSRWHPLARSGLKRILRKGTNSEIGAGTCHCTAVHLNAKPGGGDESRTEILKRDHLTGYNKRGEEYRYGLVTVCVRWGVCPACRMSLYYCVSPARSRFAPASPQMPPAVISLFCSRRVSVTRRRGD</sequence>
<name>A0A4C1VMY7_EUMVA</name>
<gene>
    <name evidence="1" type="ORF">EVAR_22671_1</name>
</gene>
<comment type="caution">
    <text evidence="1">The sequence shown here is derived from an EMBL/GenBank/DDBJ whole genome shotgun (WGS) entry which is preliminary data.</text>
</comment>
<keyword evidence="2" id="KW-1185">Reference proteome</keyword>
<dbReference type="EMBL" id="BGZK01000362">
    <property type="protein sequence ID" value="GBP39264.1"/>
    <property type="molecule type" value="Genomic_DNA"/>
</dbReference>
<evidence type="ECO:0000313" key="2">
    <source>
        <dbReference type="Proteomes" id="UP000299102"/>
    </source>
</evidence>
<protein>
    <submittedName>
        <fullName evidence="1">Uncharacterized protein</fullName>
    </submittedName>
</protein>
<dbReference type="Proteomes" id="UP000299102">
    <property type="component" value="Unassembled WGS sequence"/>
</dbReference>
<reference evidence="1 2" key="1">
    <citation type="journal article" date="2019" name="Commun. Biol.">
        <title>The bagworm genome reveals a unique fibroin gene that provides high tensile strength.</title>
        <authorList>
            <person name="Kono N."/>
            <person name="Nakamura H."/>
            <person name="Ohtoshi R."/>
            <person name="Tomita M."/>
            <person name="Numata K."/>
            <person name="Arakawa K."/>
        </authorList>
    </citation>
    <scope>NUCLEOTIDE SEQUENCE [LARGE SCALE GENOMIC DNA]</scope>
</reference>
<dbReference type="AlphaFoldDB" id="A0A4C1VMY7"/>
<evidence type="ECO:0000313" key="1">
    <source>
        <dbReference type="EMBL" id="GBP39264.1"/>
    </source>
</evidence>
<accession>A0A4C1VMY7</accession>
<organism evidence="1 2">
    <name type="scientific">Eumeta variegata</name>
    <name type="common">Bagworm moth</name>
    <name type="synonym">Eumeta japonica</name>
    <dbReference type="NCBI Taxonomy" id="151549"/>
    <lineage>
        <taxon>Eukaryota</taxon>
        <taxon>Metazoa</taxon>
        <taxon>Ecdysozoa</taxon>
        <taxon>Arthropoda</taxon>
        <taxon>Hexapoda</taxon>
        <taxon>Insecta</taxon>
        <taxon>Pterygota</taxon>
        <taxon>Neoptera</taxon>
        <taxon>Endopterygota</taxon>
        <taxon>Lepidoptera</taxon>
        <taxon>Glossata</taxon>
        <taxon>Ditrysia</taxon>
        <taxon>Tineoidea</taxon>
        <taxon>Psychidae</taxon>
        <taxon>Oiketicinae</taxon>
        <taxon>Eumeta</taxon>
    </lineage>
</organism>